<dbReference type="Proteomes" id="UP001302494">
    <property type="component" value="Chromosome"/>
</dbReference>
<keyword evidence="2" id="KW-0808">Transferase</keyword>
<evidence type="ECO:0000256" key="1">
    <source>
        <dbReference type="ARBA" id="ARBA00022676"/>
    </source>
</evidence>
<dbReference type="AlphaFoldDB" id="A0AA96GDV7"/>
<dbReference type="SUPFAM" id="SSF53756">
    <property type="entry name" value="UDP-Glycosyltransferase/glycogen phosphorylase"/>
    <property type="match status" value="1"/>
</dbReference>
<dbReference type="GO" id="GO:0008713">
    <property type="term" value="F:ADP-heptose-lipopolysaccharide heptosyltransferase activity"/>
    <property type="evidence" value="ECO:0007669"/>
    <property type="project" value="TreeGrafter"/>
</dbReference>
<dbReference type="CDD" id="cd03789">
    <property type="entry name" value="GT9_LPS_heptosyltransferase"/>
    <property type="match status" value="1"/>
</dbReference>
<protein>
    <submittedName>
        <fullName evidence="3">Glycosyltransferase family 9 protein</fullName>
    </submittedName>
</protein>
<name>A0AA96GDV7_9BACT</name>
<dbReference type="Gene3D" id="3.40.50.2000">
    <property type="entry name" value="Glycogen Phosphorylase B"/>
    <property type="match status" value="2"/>
</dbReference>
<accession>A0AA96GDV7</accession>
<proteinExistence type="predicted"/>
<dbReference type="GO" id="GO:0009244">
    <property type="term" value="P:lipopolysaccharide core region biosynthetic process"/>
    <property type="evidence" value="ECO:0007669"/>
    <property type="project" value="TreeGrafter"/>
</dbReference>
<dbReference type="KEGG" id="nneo:PQG83_11250"/>
<organism evidence="3 4">
    <name type="scientific">Candidatus Nitrospira neomarina</name>
    <dbReference type="NCBI Taxonomy" id="3020899"/>
    <lineage>
        <taxon>Bacteria</taxon>
        <taxon>Pseudomonadati</taxon>
        <taxon>Nitrospirota</taxon>
        <taxon>Nitrospiria</taxon>
        <taxon>Nitrospirales</taxon>
        <taxon>Nitrospiraceae</taxon>
        <taxon>Nitrospira</taxon>
    </lineage>
</organism>
<dbReference type="EMBL" id="CP116968">
    <property type="protein sequence ID" value="WNM60339.1"/>
    <property type="molecule type" value="Genomic_DNA"/>
</dbReference>
<dbReference type="InterPro" id="IPR051199">
    <property type="entry name" value="LPS_LOS_Heptosyltrfase"/>
</dbReference>
<evidence type="ECO:0000313" key="4">
    <source>
        <dbReference type="Proteomes" id="UP001302494"/>
    </source>
</evidence>
<gene>
    <name evidence="3" type="ORF">PQG83_11250</name>
</gene>
<sequence length="357" mass="39729">MSLPPHNILIVHPGALGDGLLALPAIRVLQATFPGHRLIWFGHKELGDVLVNAQEVHQSYSFDRLEFLTYRGTNDSHQENSLSIIRRGDRAIGWLDDTEGIWRSWLKAAGIQNCILRSPHDRTLVKNHMVDRYVEILKPWTTQFLCDIEFNRNLTSPLVFNKSYSVRRPYPIKEPLILLHAGSGSRYKCASPLLWASIVKDLMTAQPKWHICLVGGPADNDSLRNVQSLLTQFECNILTGMDLLQIGEYLQHAKLFIGHDSGLSHLAASFGVPSVLMFGPTDPGKWAPRGNHVAVLRKFCHCLGKTAIARCTDMPCLSFSQGEVLANVEDVLSGMKASVACPRFECVDEAFPVPCLG</sequence>
<dbReference type="InterPro" id="IPR002201">
    <property type="entry name" value="Glyco_trans_9"/>
</dbReference>
<dbReference type="GO" id="GO:0005829">
    <property type="term" value="C:cytosol"/>
    <property type="evidence" value="ECO:0007669"/>
    <property type="project" value="TreeGrafter"/>
</dbReference>
<evidence type="ECO:0000256" key="2">
    <source>
        <dbReference type="ARBA" id="ARBA00022679"/>
    </source>
</evidence>
<keyword evidence="1" id="KW-0328">Glycosyltransferase</keyword>
<dbReference type="RefSeq" id="WP_312740957.1">
    <property type="nucleotide sequence ID" value="NZ_CP116968.1"/>
</dbReference>
<evidence type="ECO:0000313" key="3">
    <source>
        <dbReference type="EMBL" id="WNM60339.1"/>
    </source>
</evidence>
<keyword evidence="4" id="KW-1185">Reference proteome</keyword>
<dbReference type="Pfam" id="PF01075">
    <property type="entry name" value="Glyco_transf_9"/>
    <property type="match status" value="1"/>
</dbReference>
<reference evidence="3 4" key="1">
    <citation type="submission" date="2023-01" db="EMBL/GenBank/DDBJ databases">
        <title>Cultivation and genomic characterization of new, ubiquitous marine nitrite-oxidizing bacteria from the Nitrospirales.</title>
        <authorList>
            <person name="Mueller A.J."/>
            <person name="Daebeler A."/>
            <person name="Herbold C.W."/>
            <person name="Kirkegaard R.H."/>
            <person name="Daims H."/>
        </authorList>
    </citation>
    <scope>NUCLEOTIDE SEQUENCE [LARGE SCALE GENOMIC DNA]</scope>
    <source>
        <strain evidence="3 4">DK</strain>
    </source>
</reference>
<dbReference type="PANTHER" id="PTHR30160">
    <property type="entry name" value="TETRAACYLDISACCHARIDE 4'-KINASE-RELATED"/>
    <property type="match status" value="1"/>
</dbReference>